<dbReference type="InterPro" id="IPR000315">
    <property type="entry name" value="Znf_B-box"/>
</dbReference>
<dbReference type="CDD" id="cd19762">
    <property type="entry name" value="Bbox2_TRIM7-like"/>
    <property type="match status" value="1"/>
</dbReference>
<evidence type="ECO:0000256" key="1">
    <source>
        <dbReference type="ARBA" id="ARBA00022723"/>
    </source>
</evidence>
<organism evidence="9 10">
    <name type="scientific">Geotrypetes seraphini</name>
    <name type="common">Gaboon caecilian</name>
    <name type="synonym">Caecilia seraphini</name>
    <dbReference type="NCBI Taxonomy" id="260995"/>
    <lineage>
        <taxon>Eukaryota</taxon>
        <taxon>Metazoa</taxon>
        <taxon>Chordata</taxon>
        <taxon>Craniata</taxon>
        <taxon>Vertebrata</taxon>
        <taxon>Euteleostomi</taxon>
        <taxon>Amphibia</taxon>
        <taxon>Gymnophiona</taxon>
        <taxon>Geotrypetes</taxon>
    </lineage>
</organism>
<feature type="coiled-coil region" evidence="5">
    <location>
        <begin position="155"/>
        <end position="219"/>
    </location>
</feature>
<dbReference type="FunCoup" id="A0A6P8NSC3">
    <property type="interactions" value="2350"/>
</dbReference>
<feature type="domain" description="B box-type" evidence="7">
    <location>
        <begin position="80"/>
        <end position="126"/>
    </location>
</feature>
<dbReference type="GeneID" id="117346408"/>
<evidence type="ECO:0000259" key="6">
    <source>
        <dbReference type="PROSITE" id="PS50089"/>
    </source>
</evidence>
<keyword evidence="3" id="KW-0862">Zinc</keyword>
<keyword evidence="1" id="KW-0479">Metal-binding</keyword>
<dbReference type="PROSITE" id="PS50119">
    <property type="entry name" value="ZF_BBOX"/>
    <property type="match status" value="1"/>
</dbReference>
<dbReference type="GO" id="GO:0008270">
    <property type="term" value="F:zinc ion binding"/>
    <property type="evidence" value="ECO:0007669"/>
    <property type="project" value="UniProtKB-KW"/>
</dbReference>
<keyword evidence="9" id="KW-1185">Reference proteome</keyword>
<feature type="domain" description="B30.2/SPRY" evidence="8">
    <location>
        <begin position="314"/>
        <end position="506"/>
    </location>
</feature>
<sequence length="513" mass="58909">MAGEPGGPSELRDETTCPICLDYFVEPVLTECGHSFCRPCLARCWRGSRAHFPCPQCRVPTEGRSLRPNRPLANVTEIAKRLAACAGKRCRAHQEGLKLFCQEDRALVCVVCGRSGEHRAHTLTPVEEAGQGYKDRFESYLELLRKEVEEIWIFKSREKRKVKQLKQETEIKRKKIVTEFEELHQLLNKEKQILLSKLEEEEKKILQRIRENVTQLEEQSYSLLQLISEIEEKCQQSDTEMLKDMKNTLKRYEKVEITDLDAVSIEGRISFHLGYPRQYFILNKMAGKFKDTLSTEFDLADVRMDFDILLFSFAPSALNWGIYLVFTFLYQVDVTLDPETAHPDLILSEDWKSVTLGDTRFYQSDNPEGFDTCPCVLASEIFTSGRHYWEVDVGDKTAWDLGICKVSARRKGQITYTPKNGYWALVLRNGNEYLACTSLYSTELFLNLRPRAVGIFLDYEAGKISFYNAQEESHLFTFTGTLTGKLQPFFSPCLKEGGRNAGALRIQVVGNRE</sequence>
<reference evidence="10" key="1">
    <citation type="submission" date="2025-08" db="UniProtKB">
        <authorList>
            <consortium name="RefSeq"/>
        </authorList>
    </citation>
    <scope>IDENTIFICATION</scope>
</reference>
<accession>A0A6P8NSC3</accession>
<dbReference type="SMART" id="SM00184">
    <property type="entry name" value="RING"/>
    <property type="match status" value="1"/>
</dbReference>
<dbReference type="AlphaFoldDB" id="A0A6P8NSC3"/>
<dbReference type="InterPro" id="IPR013083">
    <property type="entry name" value="Znf_RING/FYVE/PHD"/>
</dbReference>
<dbReference type="InterPro" id="IPR043136">
    <property type="entry name" value="B30.2/SPRY_sf"/>
</dbReference>
<feature type="domain" description="RING-type" evidence="6">
    <location>
        <begin position="17"/>
        <end position="58"/>
    </location>
</feature>
<dbReference type="Gene3D" id="2.60.120.920">
    <property type="match status" value="1"/>
</dbReference>
<name>A0A6P8NSC3_GEOSA</name>
<dbReference type="Pfam" id="PF00643">
    <property type="entry name" value="zf-B_box"/>
    <property type="match status" value="1"/>
</dbReference>
<evidence type="ECO:0000259" key="7">
    <source>
        <dbReference type="PROSITE" id="PS50119"/>
    </source>
</evidence>
<evidence type="ECO:0000313" key="10">
    <source>
        <dbReference type="RefSeq" id="XP_033771805.1"/>
    </source>
</evidence>
<evidence type="ECO:0000256" key="3">
    <source>
        <dbReference type="ARBA" id="ARBA00022833"/>
    </source>
</evidence>
<dbReference type="PROSITE" id="PS50089">
    <property type="entry name" value="ZF_RING_2"/>
    <property type="match status" value="1"/>
</dbReference>
<dbReference type="Pfam" id="PF00622">
    <property type="entry name" value="SPRY"/>
    <property type="match status" value="1"/>
</dbReference>
<dbReference type="PROSITE" id="PS00518">
    <property type="entry name" value="ZF_RING_1"/>
    <property type="match status" value="1"/>
</dbReference>
<dbReference type="SMART" id="SM00449">
    <property type="entry name" value="SPRY"/>
    <property type="match status" value="1"/>
</dbReference>
<dbReference type="OrthoDB" id="128536at2759"/>
<dbReference type="PRINTS" id="PR01407">
    <property type="entry name" value="BUTYPHLNCDUF"/>
</dbReference>
<dbReference type="PANTHER" id="PTHR24103">
    <property type="entry name" value="E3 UBIQUITIN-PROTEIN LIGASE TRIM"/>
    <property type="match status" value="1"/>
</dbReference>
<dbReference type="SUPFAM" id="SSF57845">
    <property type="entry name" value="B-box zinc-binding domain"/>
    <property type="match status" value="1"/>
</dbReference>
<dbReference type="InterPro" id="IPR001870">
    <property type="entry name" value="B30.2/SPRY"/>
</dbReference>
<evidence type="ECO:0000256" key="5">
    <source>
        <dbReference type="SAM" id="Coils"/>
    </source>
</evidence>
<dbReference type="InterPro" id="IPR003877">
    <property type="entry name" value="SPRY_dom"/>
</dbReference>
<dbReference type="InterPro" id="IPR003879">
    <property type="entry name" value="Butyrophylin_SPRY"/>
</dbReference>
<dbReference type="Proteomes" id="UP000515159">
    <property type="component" value="Chromosome 12"/>
</dbReference>
<dbReference type="KEGG" id="gsh:117346408"/>
<dbReference type="InterPro" id="IPR006574">
    <property type="entry name" value="PRY"/>
</dbReference>
<evidence type="ECO:0000256" key="4">
    <source>
        <dbReference type="PROSITE-ProRule" id="PRU00024"/>
    </source>
</evidence>
<gene>
    <name evidence="10" type="primary">LOC117346408</name>
</gene>
<evidence type="ECO:0000259" key="8">
    <source>
        <dbReference type="PROSITE" id="PS50188"/>
    </source>
</evidence>
<evidence type="ECO:0000256" key="2">
    <source>
        <dbReference type="ARBA" id="ARBA00022771"/>
    </source>
</evidence>
<dbReference type="Pfam" id="PF15227">
    <property type="entry name" value="zf-C3HC4_4"/>
    <property type="match status" value="1"/>
</dbReference>
<dbReference type="CDD" id="cd13733">
    <property type="entry name" value="SPRY_PRY_C-I_1"/>
    <property type="match status" value="1"/>
</dbReference>
<dbReference type="PROSITE" id="PS50188">
    <property type="entry name" value="B302_SPRY"/>
    <property type="match status" value="1"/>
</dbReference>
<dbReference type="SMART" id="SM00589">
    <property type="entry name" value="PRY"/>
    <property type="match status" value="1"/>
</dbReference>
<dbReference type="SMART" id="SM00336">
    <property type="entry name" value="BBOX"/>
    <property type="match status" value="1"/>
</dbReference>
<evidence type="ECO:0000313" key="9">
    <source>
        <dbReference type="Proteomes" id="UP000515159"/>
    </source>
</evidence>
<dbReference type="Gene3D" id="3.30.160.60">
    <property type="entry name" value="Classic Zinc Finger"/>
    <property type="match status" value="1"/>
</dbReference>
<dbReference type="RefSeq" id="XP_033771805.1">
    <property type="nucleotide sequence ID" value="XM_033915914.1"/>
</dbReference>
<dbReference type="InterPro" id="IPR017907">
    <property type="entry name" value="Znf_RING_CS"/>
</dbReference>
<dbReference type="SUPFAM" id="SSF57850">
    <property type="entry name" value="RING/U-box"/>
    <property type="match status" value="1"/>
</dbReference>
<keyword evidence="5" id="KW-0175">Coiled coil</keyword>
<proteinExistence type="predicted"/>
<protein>
    <submittedName>
        <fullName evidence="10">E3 ubiquitin-protein ligase TRIM39-like isoform X1</fullName>
    </submittedName>
</protein>
<keyword evidence="2 4" id="KW-0863">Zinc-finger</keyword>
<dbReference type="SUPFAM" id="SSF49899">
    <property type="entry name" value="Concanavalin A-like lectins/glucanases"/>
    <property type="match status" value="1"/>
</dbReference>
<dbReference type="InterPro" id="IPR050143">
    <property type="entry name" value="TRIM/RBCC"/>
</dbReference>
<dbReference type="InterPro" id="IPR001841">
    <property type="entry name" value="Znf_RING"/>
</dbReference>
<dbReference type="CDD" id="cd16594">
    <property type="entry name" value="RING-HC_TRIM7-like_C-IV"/>
    <property type="match status" value="1"/>
</dbReference>
<dbReference type="InterPro" id="IPR013320">
    <property type="entry name" value="ConA-like_dom_sf"/>
</dbReference>
<dbReference type="FunFam" id="2.60.120.920:FF:000004">
    <property type="entry name" value="Butyrophilin subfamily 1 member A1"/>
    <property type="match status" value="1"/>
</dbReference>
<dbReference type="InParanoid" id="A0A6P8NSC3"/>
<dbReference type="Gene3D" id="3.30.40.10">
    <property type="entry name" value="Zinc/RING finger domain, C3HC4 (zinc finger)"/>
    <property type="match status" value="1"/>
</dbReference>
<dbReference type="Pfam" id="PF13765">
    <property type="entry name" value="PRY"/>
    <property type="match status" value="1"/>
</dbReference>